<dbReference type="InterPro" id="IPR007848">
    <property type="entry name" value="Small_mtfrase_dom"/>
</dbReference>
<evidence type="ECO:0000256" key="2">
    <source>
        <dbReference type="ARBA" id="ARBA00022679"/>
    </source>
</evidence>
<dbReference type="EMBL" id="JAHLQI010000002">
    <property type="protein sequence ID" value="MBU5489820.1"/>
    <property type="molecule type" value="Genomic_DNA"/>
</dbReference>
<evidence type="ECO:0000313" key="8">
    <source>
        <dbReference type="EMBL" id="MBU5489820.1"/>
    </source>
</evidence>
<evidence type="ECO:0000259" key="6">
    <source>
        <dbReference type="Pfam" id="PF05175"/>
    </source>
</evidence>
<evidence type="ECO:0000313" key="9">
    <source>
        <dbReference type="Proteomes" id="UP000783588"/>
    </source>
</evidence>
<dbReference type="PROSITE" id="PS00092">
    <property type="entry name" value="N6_MTASE"/>
    <property type="match status" value="1"/>
</dbReference>
<dbReference type="Proteomes" id="UP000783588">
    <property type="component" value="Unassembled WGS sequence"/>
</dbReference>
<dbReference type="GO" id="GO:0102559">
    <property type="term" value="F:peptide chain release factor N(5)-glutamine methyltransferase activity"/>
    <property type="evidence" value="ECO:0007669"/>
    <property type="project" value="UniProtKB-EC"/>
</dbReference>
<protein>
    <recommendedName>
        <fullName evidence="5">Release factor glutamine methyltransferase</fullName>
        <shortName evidence="5">RF MTase</shortName>
        <ecNumber evidence="5">2.1.1.297</ecNumber>
    </recommendedName>
    <alternativeName>
        <fullName evidence="5">N5-glutamine methyltransferase PrmC</fullName>
    </alternativeName>
    <alternativeName>
        <fullName evidence="5">Protein-(glutamine-N5) MTase PrmC</fullName>
    </alternativeName>
    <alternativeName>
        <fullName evidence="5">Protein-glutamine N-methyltransferase PrmC</fullName>
    </alternativeName>
</protein>
<dbReference type="InterPro" id="IPR040758">
    <property type="entry name" value="PrmC_N"/>
</dbReference>
<dbReference type="GO" id="GO:0032259">
    <property type="term" value="P:methylation"/>
    <property type="evidence" value="ECO:0007669"/>
    <property type="project" value="UniProtKB-KW"/>
</dbReference>
<feature type="binding site" evidence="5">
    <location>
        <position position="189"/>
    </location>
    <ligand>
        <name>S-adenosyl-L-methionine</name>
        <dbReference type="ChEBI" id="CHEBI:59789"/>
    </ligand>
</feature>
<dbReference type="EC" id="2.1.1.297" evidence="5"/>
<dbReference type="HAMAP" id="MF_02126">
    <property type="entry name" value="RF_methyltr_PrmC"/>
    <property type="match status" value="1"/>
</dbReference>
<dbReference type="Pfam" id="PF17827">
    <property type="entry name" value="PrmC_N"/>
    <property type="match status" value="1"/>
</dbReference>
<proteinExistence type="inferred from homology"/>
<dbReference type="InterPro" id="IPR019874">
    <property type="entry name" value="RF_methyltr_PrmC"/>
</dbReference>
<feature type="binding site" evidence="5">
    <location>
        <begin position="189"/>
        <end position="192"/>
    </location>
    <ligand>
        <name>substrate</name>
    </ligand>
</feature>
<keyword evidence="9" id="KW-1185">Reference proteome</keyword>
<dbReference type="PANTHER" id="PTHR18895">
    <property type="entry name" value="HEMK METHYLTRANSFERASE"/>
    <property type="match status" value="1"/>
</dbReference>
<sequence length="283" mass="31295">MSIWDAYVSLRQALTDIGVEEAELEARELVAFALHGQAKHARAWRELPLDAETREQLHVLFERRKQDEPLAYILGEWDFYGNRFVVTPDVLIPRGDTEWLCDAAVQAAKRQKQPKILDLCCGSGCIGLSVALAVPQAQVTLVDCSEQALAVARRNAALHGLSQPRVTITAGDALRPNSIHDIFTIIVSNPPYITAQEMTALDRSVDAYEPHLALYGGADGLDFYRAMAQRPAFSLASGGLLFAECGWKQGEQAAQLFRQAGWKNVHLREDLAGIPRIICAEKF</sequence>
<dbReference type="Pfam" id="PF05175">
    <property type="entry name" value="MTS"/>
    <property type="match status" value="1"/>
</dbReference>
<evidence type="ECO:0000259" key="7">
    <source>
        <dbReference type="Pfam" id="PF17827"/>
    </source>
</evidence>
<feature type="domain" description="Release factor glutamine methyltransferase N-terminal" evidence="7">
    <location>
        <begin position="9"/>
        <end position="75"/>
    </location>
</feature>
<name>A0ABS6ESL5_9FIRM</name>
<feature type="domain" description="Methyltransferase small" evidence="6">
    <location>
        <begin position="109"/>
        <end position="198"/>
    </location>
</feature>
<accession>A0ABS6ESL5</accession>
<dbReference type="InterPro" id="IPR050320">
    <property type="entry name" value="N5-glutamine_MTase"/>
</dbReference>
<organism evidence="8 9">
    <name type="scientific">Butyricicoccus intestinisimiae</name>
    <dbReference type="NCBI Taxonomy" id="2841509"/>
    <lineage>
        <taxon>Bacteria</taxon>
        <taxon>Bacillati</taxon>
        <taxon>Bacillota</taxon>
        <taxon>Clostridia</taxon>
        <taxon>Eubacteriales</taxon>
        <taxon>Butyricicoccaceae</taxon>
        <taxon>Butyricicoccus</taxon>
    </lineage>
</organism>
<evidence type="ECO:0000256" key="1">
    <source>
        <dbReference type="ARBA" id="ARBA00022603"/>
    </source>
</evidence>
<comment type="similarity">
    <text evidence="5">Belongs to the protein N5-glutamine methyltransferase family. PrmC subfamily.</text>
</comment>
<gene>
    <name evidence="5 8" type="primary">prmC</name>
    <name evidence="8" type="ORF">KQI75_04135</name>
</gene>
<evidence type="ECO:0000256" key="4">
    <source>
        <dbReference type="ARBA" id="ARBA00048391"/>
    </source>
</evidence>
<evidence type="ECO:0000256" key="5">
    <source>
        <dbReference type="HAMAP-Rule" id="MF_02126"/>
    </source>
</evidence>
<dbReference type="RefSeq" id="WP_216469473.1">
    <property type="nucleotide sequence ID" value="NZ_JAHLQI010000002.1"/>
</dbReference>
<dbReference type="CDD" id="cd02440">
    <property type="entry name" value="AdoMet_MTases"/>
    <property type="match status" value="1"/>
</dbReference>
<feature type="binding site" evidence="5">
    <location>
        <position position="143"/>
    </location>
    <ligand>
        <name>S-adenosyl-L-methionine</name>
        <dbReference type="ChEBI" id="CHEBI:59789"/>
    </ligand>
</feature>
<keyword evidence="1 5" id="KW-0489">Methyltransferase</keyword>
<dbReference type="NCBIfam" id="TIGR00536">
    <property type="entry name" value="hemK_fam"/>
    <property type="match status" value="1"/>
</dbReference>
<comment type="function">
    <text evidence="5">Methylates the class 1 translation termination release factors RF1/PrfA and RF2/PrfB on the glutamine residue of the universally conserved GGQ motif.</text>
</comment>
<keyword evidence="3 5" id="KW-0949">S-adenosyl-L-methionine</keyword>
<dbReference type="PANTHER" id="PTHR18895:SF74">
    <property type="entry name" value="MTRF1L RELEASE FACTOR GLUTAMINE METHYLTRANSFERASE"/>
    <property type="match status" value="1"/>
</dbReference>
<keyword evidence="2 5" id="KW-0808">Transferase</keyword>
<reference evidence="8 9" key="1">
    <citation type="submission" date="2021-06" db="EMBL/GenBank/DDBJ databases">
        <authorList>
            <person name="Sun Q."/>
            <person name="Li D."/>
        </authorList>
    </citation>
    <scope>NUCLEOTIDE SEQUENCE [LARGE SCALE GENOMIC DNA]</scope>
    <source>
        <strain evidence="8 9">MSJd-7</strain>
    </source>
</reference>
<dbReference type="NCBIfam" id="TIGR03534">
    <property type="entry name" value="RF_mod_PrmC"/>
    <property type="match status" value="1"/>
</dbReference>
<dbReference type="InterPro" id="IPR004556">
    <property type="entry name" value="HemK-like"/>
</dbReference>
<comment type="caution">
    <text evidence="8">The sequence shown here is derived from an EMBL/GenBank/DDBJ whole genome shotgun (WGS) entry which is preliminary data.</text>
</comment>
<dbReference type="InterPro" id="IPR002052">
    <property type="entry name" value="DNA_methylase_N6_adenine_CS"/>
</dbReference>
<comment type="catalytic activity">
    <reaction evidence="4 5">
        <text>L-glutaminyl-[peptide chain release factor] + S-adenosyl-L-methionine = N(5)-methyl-L-glutaminyl-[peptide chain release factor] + S-adenosyl-L-homocysteine + H(+)</text>
        <dbReference type="Rhea" id="RHEA:42896"/>
        <dbReference type="Rhea" id="RHEA-COMP:10271"/>
        <dbReference type="Rhea" id="RHEA-COMP:10272"/>
        <dbReference type="ChEBI" id="CHEBI:15378"/>
        <dbReference type="ChEBI" id="CHEBI:30011"/>
        <dbReference type="ChEBI" id="CHEBI:57856"/>
        <dbReference type="ChEBI" id="CHEBI:59789"/>
        <dbReference type="ChEBI" id="CHEBI:61891"/>
        <dbReference type="EC" id="2.1.1.297"/>
    </reaction>
</comment>
<comment type="caution">
    <text evidence="5">Lacks conserved residue(s) required for the propagation of feature annotation.</text>
</comment>
<evidence type="ECO:0000256" key="3">
    <source>
        <dbReference type="ARBA" id="ARBA00022691"/>
    </source>
</evidence>